<dbReference type="Proteomes" id="UP000236291">
    <property type="component" value="Unassembled WGS sequence"/>
</dbReference>
<reference evidence="1 2" key="2">
    <citation type="journal article" date="2017" name="Front. Plant Sci.">
        <title>Gene Classification and Mining of Molecular Markers Useful in Red Clover (Trifolium pratense) Breeding.</title>
        <authorList>
            <person name="Istvanek J."/>
            <person name="Dluhosova J."/>
            <person name="Dluhos P."/>
            <person name="Patkova L."/>
            <person name="Nedelnik J."/>
            <person name="Repkova J."/>
        </authorList>
    </citation>
    <scope>NUCLEOTIDE SEQUENCE [LARGE SCALE GENOMIC DNA]</scope>
    <source>
        <strain evidence="2">cv. Tatra</strain>
        <tissue evidence="1">Young leaves</tissue>
    </source>
</reference>
<protein>
    <submittedName>
        <fullName evidence="1">Uncharacterized protein</fullName>
    </submittedName>
</protein>
<evidence type="ECO:0000313" key="2">
    <source>
        <dbReference type="Proteomes" id="UP000236291"/>
    </source>
</evidence>
<proteinExistence type="predicted"/>
<feature type="non-terminal residue" evidence="1">
    <location>
        <position position="1"/>
    </location>
</feature>
<reference evidence="1 2" key="1">
    <citation type="journal article" date="2014" name="Am. J. Bot.">
        <title>Genome assembly and annotation for red clover (Trifolium pratense; Fabaceae).</title>
        <authorList>
            <person name="Istvanek J."/>
            <person name="Jaros M."/>
            <person name="Krenek A."/>
            <person name="Repkova J."/>
        </authorList>
    </citation>
    <scope>NUCLEOTIDE SEQUENCE [LARGE SCALE GENOMIC DNA]</scope>
    <source>
        <strain evidence="2">cv. Tatra</strain>
        <tissue evidence="1">Young leaves</tissue>
    </source>
</reference>
<name>A0A2K3M698_TRIPR</name>
<dbReference type="AlphaFoldDB" id="A0A2K3M698"/>
<evidence type="ECO:0000313" key="1">
    <source>
        <dbReference type="EMBL" id="PNX86273.1"/>
    </source>
</evidence>
<accession>A0A2K3M698</accession>
<sequence length="87" mass="9998">TEFDDYSRYFDVDGRTKRKVHVQRVELEADFVSGAVKQCGWLVAVIKLGMQGYTTLLILFVESGVLDETCILVYHYDVLFVLHLVPQ</sequence>
<dbReference type="EMBL" id="ASHM01050777">
    <property type="protein sequence ID" value="PNX86273.1"/>
    <property type="molecule type" value="Genomic_DNA"/>
</dbReference>
<comment type="caution">
    <text evidence="1">The sequence shown here is derived from an EMBL/GenBank/DDBJ whole genome shotgun (WGS) entry which is preliminary data.</text>
</comment>
<gene>
    <name evidence="1" type="ORF">L195_g042350</name>
</gene>
<organism evidence="1 2">
    <name type="scientific">Trifolium pratense</name>
    <name type="common">Red clover</name>
    <dbReference type="NCBI Taxonomy" id="57577"/>
    <lineage>
        <taxon>Eukaryota</taxon>
        <taxon>Viridiplantae</taxon>
        <taxon>Streptophyta</taxon>
        <taxon>Embryophyta</taxon>
        <taxon>Tracheophyta</taxon>
        <taxon>Spermatophyta</taxon>
        <taxon>Magnoliopsida</taxon>
        <taxon>eudicotyledons</taxon>
        <taxon>Gunneridae</taxon>
        <taxon>Pentapetalae</taxon>
        <taxon>rosids</taxon>
        <taxon>fabids</taxon>
        <taxon>Fabales</taxon>
        <taxon>Fabaceae</taxon>
        <taxon>Papilionoideae</taxon>
        <taxon>50 kb inversion clade</taxon>
        <taxon>NPAAA clade</taxon>
        <taxon>Hologalegina</taxon>
        <taxon>IRL clade</taxon>
        <taxon>Trifolieae</taxon>
        <taxon>Trifolium</taxon>
    </lineage>
</organism>